<evidence type="ECO:0000313" key="2">
    <source>
        <dbReference type="Proteomes" id="UP000269396"/>
    </source>
</evidence>
<dbReference type="Proteomes" id="UP000269396">
    <property type="component" value="Unassembled WGS sequence"/>
</dbReference>
<name>A0A3P7ZQP1_9TREM</name>
<dbReference type="AlphaFoldDB" id="A0A3P7ZQP1"/>
<organism evidence="1 2">
    <name type="scientific">Schistosoma mattheei</name>
    <dbReference type="NCBI Taxonomy" id="31246"/>
    <lineage>
        <taxon>Eukaryota</taxon>
        <taxon>Metazoa</taxon>
        <taxon>Spiralia</taxon>
        <taxon>Lophotrochozoa</taxon>
        <taxon>Platyhelminthes</taxon>
        <taxon>Trematoda</taxon>
        <taxon>Digenea</taxon>
        <taxon>Strigeidida</taxon>
        <taxon>Schistosomatoidea</taxon>
        <taxon>Schistosomatidae</taxon>
        <taxon>Schistosoma</taxon>
    </lineage>
</organism>
<dbReference type="EMBL" id="UZAL01010633">
    <property type="protein sequence ID" value="VDP03967.1"/>
    <property type="molecule type" value="Genomic_DNA"/>
</dbReference>
<protein>
    <submittedName>
        <fullName evidence="1">Uncharacterized protein</fullName>
    </submittedName>
</protein>
<sequence>MQEINVIYAHRDFMGIHEPVTQQHVNHVNVLI</sequence>
<keyword evidence="2" id="KW-1185">Reference proteome</keyword>
<proteinExistence type="predicted"/>
<evidence type="ECO:0000313" key="1">
    <source>
        <dbReference type="EMBL" id="VDP03967.1"/>
    </source>
</evidence>
<accession>A0A3P7ZQP1</accession>
<gene>
    <name evidence="1" type="ORF">SMTD_LOCUS4199</name>
</gene>
<reference evidence="1 2" key="1">
    <citation type="submission" date="2018-11" db="EMBL/GenBank/DDBJ databases">
        <authorList>
            <consortium name="Pathogen Informatics"/>
        </authorList>
    </citation>
    <scope>NUCLEOTIDE SEQUENCE [LARGE SCALE GENOMIC DNA]</scope>
    <source>
        <strain>Denwood</strain>
        <strain evidence="2">Zambia</strain>
    </source>
</reference>